<dbReference type="SUPFAM" id="SSF47413">
    <property type="entry name" value="lambda repressor-like DNA-binding domains"/>
    <property type="match status" value="1"/>
</dbReference>
<dbReference type="Gene3D" id="1.10.260.40">
    <property type="entry name" value="lambda repressor-like DNA-binding domains"/>
    <property type="match status" value="1"/>
</dbReference>
<proteinExistence type="predicted"/>
<dbReference type="Proteomes" id="UP000533461">
    <property type="component" value="Unassembled WGS sequence"/>
</dbReference>
<evidence type="ECO:0000313" key="2">
    <source>
        <dbReference type="EMBL" id="MBA8076814.1"/>
    </source>
</evidence>
<feature type="domain" description="HTH cro/C1-type" evidence="1">
    <location>
        <begin position="9"/>
        <end position="52"/>
    </location>
</feature>
<gene>
    <name evidence="2" type="ORF">HV056_09620</name>
</gene>
<dbReference type="AlphaFoldDB" id="A0A7W3DDJ4"/>
<dbReference type="InterPro" id="IPR001387">
    <property type="entry name" value="Cro/C1-type_HTH"/>
</dbReference>
<dbReference type="EMBL" id="JABXRP010000001">
    <property type="protein sequence ID" value="MBA8076814.1"/>
    <property type="molecule type" value="Genomic_DNA"/>
</dbReference>
<accession>A0A7W3DDJ4</accession>
<organism evidence="2 3">
    <name type="scientific">Enterobacter asburiae</name>
    <dbReference type="NCBI Taxonomy" id="61645"/>
    <lineage>
        <taxon>Bacteria</taxon>
        <taxon>Pseudomonadati</taxon>
        <taxon>Pseudomonadota</taxon>
        <taxon>Gammaproteobacteria</taxon>
        <taxon>Enterobacterales</taxon>
        <taxon>Enterobacteriaceae</taxon>
        <taxon>Enterobacter</taxon>
        <taxon>Enterobacter cloacae complex</taxon>
    </lineage>
</organism>
<comment type="caution">
    <text evidence="2">The sequence shown here is derived from an EMBL/GenBank/DDBJ whole genome shotgun (WGS) entry which is preliminary data.</text>
</comment>
<dbReference type="CDD" id="cd00093">
    <property type="entry name" value="HTH_XRE"/>
    <property type="match status" value="1"/>
</dbReference>
<sequence length="99" mass="11375">MSMTQGEKLSLIRESERLTKRQLTDLTGLSYSTYGGYERDTTKMTLESAIKLFGHPRFHKYQDWFMYDRIDPNRGQIAPALAHYGHETTQSDPSGKQTG</sequence>
<name>A0A7W3DDJ4_ENTAS</name>
<dbReference type="InterPro" id="IPR010982">
    <property type="entry name" value="Lambda_DNA-bd_dom_sf"/>
</dbReference>
<protein>
    <submittedName>
        <fullName evidence="2">Helix-turn-helix transcriptional regulator</fullName>
    </submittedName>
</protein>
<dbReference type="PROSITE" id="PS50943">
    <property type="entry name" value="HTH_CROC1"/>
    <property type="match status" value="1"/>
</dbReference>
<reference evidence="2 3" key="1">
    <citation type="submission" date="2020-06" db="EMBL/GenBank/DDBJ databases">
        <title>REHAB project genomes.</title>
        <authorList>
            <person name="Shaw L.P."/>
        </authorList>
    </citation>
    <scope>NUCLEOTIDE SEQUENCE [LARGE SCALE GENOMIC DNA]</scope>
    <source>
        <strain evidence="2 3">RHBSTW-00074</strain>
    </source>
</reference>
<evidence type="ECO:0000259" key="1">
    <source>
        <dbReference type="PROSITE" id="PS50943"/>
    </source>
</evidence>
<dbReference type="GO" id="GO:0003677">
    <property type="term" value="F:DNA binding"/>
    <property type="evidence" value="ECO:0007669"/>
    <property type="project" value="InterPro"/>
</dbReference>
<evidence type="ECO:0000313" key="3">
    <source>
        <dbReference type="Proteomes" id="UP000533461"/>
    </source>
</evidence>
<dbReference type="RefSeq" id="WP_148735432.1">
    <property type="nucleotide sequence ID" value="NZ_JABXRP010000001.1"/>
</dbReference>